<name>A0A1H6FEL7_9GAMM</name>
<dbReference type="PRINTS" id="PR00781">
    <property type="entry name" value="LIPOSIGPTASE"/>
</dbReference>
<dbReference type="Proteomes" id="UP000236724">
    <property type="component" value="Unassembled WGS sequence"/>
</dbReference>
<evidence type="ECO:0000256" key="4">
    <source>
        <dbReference type="ARBA" id="ARBA00022692"/>
    </source>
</evidence>
<feature type="active site" evidence="9">
    <location>
        <position position="157"/>
    </location>
</feature>
<evidence type="ECO:0000256" key="10">
    <source>
        <dbReference type="RuleBase" id="RU004181"/>
    </source>
</evidence>
<comment type="similarity">
    <text evidence="1 9 10">Belongs to the peptidase A8 family.</text>
</comment>
<comment type="function">
    <text evidence="9">This protein specifically catalyzes the removal of signal peptides from prolipoproteins.</text>
</comment>
<evidence type="ECO:0000256" key="2">
    <source>
        <dbReference type="ARBA" id="ARBA00022475"/>
    </source>
</evidence>
<feature type="transmembrane region" description="Helical" evidence="9">
    <location>
        <begin position="167"/>
        <end position="191"/>
    </location>
</feature>
<feature type="transmembrane region" description="Helical" evidence="9">
    <location>
        <begin position="101"/>
        <end position="122"/>
    </location>
</feature>
<dbReference type="AlphaFoldDB" id="A0A1H6FEL7"/>
<keyword evidence="7 9" id="KW-1133">Transmembrane helix</keyword>
<dbReference type="PANTHER" id="PTHR33695:SF1">
    <property type="entry name" value="LIPOPROTEIN SIGNAL PEPTIDASE"/>
    <property type="match status" value="1"/>
</dbReference>
<gene>
    <name evidence="13" type="primary">lspA_3</name>
    <name evidence="9" type="synonym">lspA</name>
    <name evidence="11" type="synonym">lspA_1</name>
    <name evidence="12" type="synonym">lspA_2</name>
    <name evidence="11" type="ORF">MBHS_00149</name>
    <name evidence="12" type="ORF">MBHS_02650</name>
    <name evidence="13" type="ORF">MBHS_03738</name>
</gene>
<comment type="subcellular location">
    <subcellularLocation>
        <location evidence="9">Cell membrane</location>
        <topology evidence="9">Multi-pass membrane protein</topology>
    </subcellularLocation>
</comment>
<proteinExistence type="inferred from homology"/>
<dbReference type="GO" id="GO:0006508">
    <property type="term" value="P:proteolysis"/>
    <property type="evidence" value="ECO:0007669"/>
    <property type="project" value="UniProtKB-KW"/>
</dbReference>
<evidence type="ECO:0000256" key="9">
    <source>
        <dbReference type="HAMAP-Rule" id="MF_00161"/>
    </source>
</evidence>
<protein>
    <recommendedName>
        <fullName evidence="9">Lipoprotein signal peptidase</fullName>
        <ecNumber evidence="9">3.4.23.36</ecNumber>
    </recommendedName>
    <alternativeName>
        <fullName evidence="9">Prolipoprotein signal peptidase</fullName>
    </alternativeName>
    <alternativeName>
        <fullName evidence="9">Signal peptidase II</fullName>
        <shortName evidence="9">SPase II</shortName>
    </alternativeName>
</protein>
<dbReference type="UniPathway" id="UPA00665"/>
<sequence length="196" mass="21924">MSNETQDEAQEALLKKMDAAELANHVTHKQLLPRRRLAKTKGNYPWLSLSVAVFFIDQLSKGWVSQNIEMGNPLTVNAFINIVLAYNPGAAFSILADAGGWQRWFFIILASIVCMVLIVWIVKMRRGHHTVALALALILGGAAGNLWDRIEFGYVIDFIDVYYQQYHWPAFNVADAAITLGAVILLLDALFAHPEQ</sequence>
<reference evidence="13 14" key="1">
    <citation type="submission" date="2016-10" db="EMBL/GenBank/DDBJ databases">
        <authorList>
            <person name="de Groot N.N."/>
        </authorList>
    </citation>
    <scope>NUCLEOTIDE SEQUENCE [LARGE SCALE GENOMIC DNA]</scope>
    <source>
        <strain evidence="13">MBHS1</strain>
    </source>
</reference>
<evidence type="ECO:0000256" key="5">
    <source>
        <dbReference type="ARBA" id="ARBA00022750"/>
    </source>
</evidence>
<evidence type="ECO:0000313" key="11">
    <source>
        <dbReference type="EMBL" id="SEH04303.1"/>
    </source>
</evidence>
<dbReference type="GO" id="GO:0004190">
    <property type="term" value="F:aspartic-type endopeptidase activity"/>
    <property type="evidence" value="ECO:0007669"/>
    <property type="project" value="UniProtKB-UniRule"/>
</dbReference>
<keyword evidence="13" id="KW-0449">Lipoprotein</keyword>
<evidence type="ECO:0000313" key="12">
    <source>
        <dbReference type="EMBL" id="SEH06784.1"/>
    </source>
</evidence>
<dbReference type="EMBL" id="FMSV02000505">
    <property type="protein sequence ID" value="SEH06784.1"/>
    <property type="molecule type" value="Genomic_DNA"/>
</dbReference>
<keyword evidence="3 9" id="KW-0645">Protease</keyword>
<evidence type="ECO:0000256" key="1">
    <source>
        <dbReference type="ARBA" id="ARBA00006139"/>
    </source>
</evidence>
<organism evidence="13 14">
    <name type="scientific">Candidatus Venteria ishoeyi</name>
    <dbReference type="NCBI Taxonomy" id="1899563"/>
    <lineage>
        <taxon>Bacteria</taxon>
        <taxon>Pseudomonadati</taxon>
        <taxon>Pseudomonadota</taxon>
        <taxon>Gammaproteobacteria</taxon>
        <taxon>Thiotrichales</taxon>
        <taxon>Thiotrichaceae</taxon>
        <taxon>Venteria</taxon>
    </lineage>
</organism>
<accession>A0A1H6FEL7</accession>
<evidence type="ECO:0000256" key="3">
    <source>
        <dbReference type="ARBA" id="ARBA00022670"/>
    </source>
</evidence>
<dbReference type="EMBL" id="FMSV02000541">
    <property type="protein sequence ID" value="SEH07851.1"/>
    <property type="molecule type" value="Genomic_DNA"/>
</dbReference>
<dbReference type="HAMAP" id="MF_00161">
    <property type="entry name" value="LspA"/>
    <property type="match status" value="1"/>
</dbReference>
<dbReference type="GO" id="GO:0005886">
    <property type="term" value="C:plasma membrane"/>
    <property type="evidence" value="ECO:0007669"/>
    <property type="project" value="UniProtKB-SubCell"/>
</dbReference>
<evidence type="ECO:0000256" key="7">
    <source>
        <dbReference type="ARBA" id="ARBA00022989"/>
    </source>
</evidence>
<dbReference type="EMBL" id="FMSV02000038">
    <property type="protein sequence ID" value="SEH04303.1"/>
    <property type="molecule type" value="Genomic_DNA"/>
</dbReference>
<dbReference type="Pfam" id="PF01252">
    <property type="entry name" value="Peptidase_A8"/>
    <property type="match status" value="1"/>
</dbReference>
<dbReference type="PANTHER" id="PTHR33695">
    <property type="entry name" value="LIPOPROTEIN SIGNAL PEPTIDASE"/>
    <property type="match status" value="1"/>
</dbReference>
<keyword evidence="2 9" id="KW-1003">Cell membrane</keyword>
<comment type="catalytic activity">
    <reaction evidence="9">
        <text>Release of signal peptides from bacterial membrane prolipoproteins. Hydrolyzes -Xaa-Yaa-Zaa-|-(S,diacylglyceryl)Cys-, in which Xaa is hydrophobic (preferably Leu), and Yaa (Ala or Ser) and Zaa (Gly or Ala) have small, neutral side chains.</text>
        <dbReference type="EC" id="3.4.23.36"/>
    </reaction>
</comment>
<dbReference type="NCBIfam" id="TIGR00077">
    <property type="entry name" value="lspA"/>
    <property type="match status" value="1"/>
</dbReference>
<evidence type="ECO:0000313" key="13">
    <source>
        <dbReference type="EMBL" id="SEH07851.1"/>
    </source>
</evidence>
<feature type="active site" evidence="9">
    <location>
        <position position="175"/>
    </location>
</feature>
<dbReference type="RefSeq" id="WP_407079339.1">
    <property type="nucleotide sequence ID" value="NZ_FMSV02000038.1"/>
</dbReference>
<dbReference type="InterPro" id="IPR001872">
    <property type="entry name" value="Peptidase_A8"/>
</dbReference>
<evidence type="ECO:0000256" key="6">
    <source>
        <dbReference type="ARBA" id="ARBA00022801"/>
    </source>
</evidence>
<keyword evidence="4 9" id="KW-0812">Transmembrane</keyword>
<evidence type="ECO:0000313" key="14">
    <source>
        <dbReference type="Proteomes" id="UP000236724"/>
    </source>
</evidence>
<keyword evidence="5 9" id="KW-0064">Aspartyl protease</keyword>
<feature type="transmembrane region" description="Helical" evidence="9">
    <location>
        <begin position="129"/>
        <end position="147"/>
    </location>
</feature>
<evidence type="ECO:0000256" key="8">
    <source>
        <dbReference type="ARBA" id="ARBA00023136"/>
    </source>
</evidence>
<keyword evidence="8 9" id="KW-0472">Membrane</keyword>
<dbReference type="EC" id="3.4.23.36" evidence="9"/>
<feature type="transmembrane region" description="Helical" evidence="9">
    <location>
        <begin position="76"/>
        <end position="95"/>
    </location>
</feature>
<keyword evidence="6 9" id="KW-0378">Hydrolase</keyword>
<keyword evidence="14" id="KW-1185">Reference proteome</keyword>
<comment type="pathway">
    <text evidence="9">Protein modification; lipoprotein biosynthesis (signal peptide cleavage).</text>
</comment>